<protein>
    <submittedName>
        <fullName evidence="1">Uncharacterized protein</fullName>
    </submittedName>
</protein>
<dbReference type="EMBL" id="NAFK01000140">
    <property type="protein sequence ID" value="OSJ32669.1"/>
    <property type="molecule type" value="Genomic_DNA"/>
</dbReference>
<organism evidence="1 2">
    <name type="scientific">Bradyrhizobium canariense</name>
    <dbReference type="NCBI Taxonomy" id="255045"/>
    <lineage>
        <taxon>Bacteria</taxon>
        <taxon>Pseudomonadati</taxon>
        <taxon>Pseudomonadota</taxon>
        <taxon>Alphaproteobacteria</taxon>
        <taxon>Hyphomicrobiales</taxon>
        <taxon>Nitrobacteraceae</taxon>
        <taxon>Bradyrhizobium</taxon>
    </lineage>
</organism>
<comment type="caution">
    <text evidence="1">The sequence shown here is derived from an EMBL/GenBank/DDBJ whole genome shotgun (WGS) entry which is preliminary data.</text>
</comment>
<gene>
    <name evidence="1" type="ORF">BST63_06985</name>
</gene>
<sequence>MTPVRGRGKRVPHGKTAWSHAAMAVQGARDGISDWQAFGESDSGLFFSIRFGLTGVNNCGGDELWTNES</sequence>
<evidence type="ECO:0000313" key="1">
    <source>
        <dbReference type="EMBL" id="OSJ32669.1"/>
    </source>
</evidence>
<accession>A0ABX3X8Z0</accession>
<proteinExistence type="predicted"/>
<name>A0ABX3X8Z0_9BRAD</name>
<evidence type="ECO:0000313" key="2">
    <source>
        <dbReference type="Proteomes" id="UP000193884"/>
    </source>
</evidence>
<keyword evidence="2" id="KW-1185">Reference proteome</keyword>
<reference evidence="1 2" key="1">
    <citation type="submission" date="2017-03" db="EMBL/GenBank/DDBJ databases">
        <title>Whole genome sequences of fourteen strains of Bradyrhizobium canariense and one strain of Bradyrhizobium japonicum isolated from Lupinus (Papilionoideae: Genisteae) species in Algeria.</title>
        <authorList>
            <person name="Crovadore J."/>
            <person name="Chekireb D."/>
            <person name="Brachmann A."/>
            <person name="Chablais R."/>
            <person name="Cochard B."/>
            <person name="Lefort F."/>
        </authorList>
    </citation>
    <scope>NUCLEOTIDE SEQUENCE [LARGE SCALE GENOMIC DNA]</scope>
    <source>
        <strain evidence="1 2">UBMAN05</strain>
    </source>
</reference>
<dbReference type="Proteomes" id="UP000193884">
    <property type="component" value="Unassembled WGS sequence"/>
</dbReference>